<evidence type="ECO:0000256" key="2">
    <source>
        <dbReference type="ARBA" id="ARBA00019577"/>
    </source>
</evidence>
<dbReference type="EMBL" id="KZ107842">
    <property type="protein sequence ID" value="OSS50524.1"/>
    <property type="molecule type" value="Genomic_DNA"/>
</dbReference>
<evidence type="ECO:0000313" key="3">
    <source>
        <dbReference type="EMBL" id="OSS50524.1"/>
    </source>
</evidence>
<dbReference type="GO" id="GO:0031083">
    <property type="term" value="C:BLOC-1 complex"/>
    <property type="evidence" value="ECO:0007669"/>
    <property type="project" value="InterPro"/>
</dbReference>
<sequence length="126" mass="13659">MSSPSPSTTAQQQHEARAAVLASLSSIGTSIDADIRTRTADLHANSAAIAKQERELAKQTVALKKEGDKWQKLGDSSTKKLNEIGDVQNWAEMLERDLLVLEETIRLVDEKKAGGASQRDQNASSD</sequence>
<dbReference type="PANTHER" id="PTHR13073">
    <property type="entry name" value="BLOC-1 COMPLEX SUBUNIT 1"/>
    <property type="match status" value="1"/>
</dbReference>
<evidence type="ECO:0000256" key="1">
    <source>
        <dbReference type="ARBA" id="ARBA00007133"/>
    </source>
</evidence>
<evidence type="ECO:0000313" key="4">
    <source>
        <dbReference type="Proteomes" id="UP000193240"/>
    </source>
</evidence>
<accession>A0A1Y2M318</accession>
<dbReference type="InterPro" id="IPR009395">
    <property type="entry name" value="BLOC1S1"/>
</dbReference>
<dbReference type="InParanoid" id="A0A1Y2M318"/>
<dbReference type="Proteomes" id="UP000193240">
    <property type="component" value="Unassembled WGS sequence"/>
</dbReference>
<proteinExistence type="inferred from homology"/>
<name>A0A1Y2M318_EPING</name>
<keyword evidence="4" id="KW-1185">Reference proteome</keyword>
<organism evidence="3 4">
    <name type="scientific">Epicoccum nigrum</name>
    <name type="common">Soil fungus</name>
    <name type="synonym">Epicoccum purpurascens</name>
    <dbReference type="NCBI Taxonomy" id="105696"/>
    <lineage>
        <taxon>Eukaryota</taxon>
        <taxon>Fungi</taxon>
        <taxon>Dikarya</taxon>
        <taxon>Ascomycota</taxon>
        <taxon>Pezizomycotina</taxon>
        <taxon>Dothideomycetes</taxon>
        <taxon>Pleosporomycetidae</taxon>
        <taxon>Pleosporales</taxon>
        <taxon>Pleosporineae</taxon>
        <taxon>Didymellaceae</taxon>
        <taxon>Epicoccum</taxon>
    </lineage>
</organism>
<dbReference type="AlphaFoldDB" id="A0A1Y2M318"/>
<reference evidence="3 4" key="1">
    <citation type="journal article" date="2017" name="Genome Announc.">
        <title>Genome sequence of the saprophytic ascomycete Epicoccum nigrum ICMP 19927 strain isolated from New Zealand.</title>
        <authorList>
            <person name="Fokin M."/>
            <person name="Fleetwood D."/>
            <person name="Weir B.S."/>
            <person name="Villas-Boas S.G."/>
        </authorList>
    </citation>
    <scope>NUCLEOTIDE SEQUENCE [LARGE SCALE GENOMIC DNA]</scope>
    <source>
        <strain evidence="3 4">ICMP 19927</strain>
    </source>
</reference>
<dbReference type="GO" id="GO:0016197">
    <property type="term" value="P:endosomal transport"/>
    <property type="evidence" value="ECO:0007669"/>
    <property type="project" value="TreeGrafter"/>
</dbReference>
<gene>
    <name evidence="3" type="ORF">B5807_04920</name>
</gene>
<comment type="similarity">
    <text evidence="1">Belongs to the BLOC1S1 family.</text>
</comment>
<dbReference type="Pfam" id="PF06320">
    <property type="entry name" value="GCN5L1"/>
    <property type="match status" value="1"/>
</dbReference>
<protein>
    <recommendedName>
        <fullName evidence="2">Biogenesis of lysosome-related organelles complex 1 subunit 1</fullName>
    </recommendedName>
</protein>
<dbReference type="STRING" id="105696.A0A1Y2M318"/>
<dbReference type="OMA" id="DNEMRTR"/>
<dbReference type="PANTHER" id="PTHR13073:SF0">
    <property type="entry name" value="BIOGENESIS OF LYSOSOME-RELATED ORGANELLES COMPLEX 1 SUBUNIT 1"/>
    <property type="match status" value="1"/>
</dbReference>